<reference evidence="3" key="1">
    <citation type="journal article" date="2020" name="MBio">
        <title>Horizontal gene transfer to a defensive symbiont with a reduced genome amongst a multipartite beetle microbiome.</title>
        <authorList>
            <person name="Waterworth S.C."/>
            <person name="Florez L.V."/>
            <person name="Rees E.R."/>
            <person name="Hertweck C."/>
            <person name="Kaltenpoth M."/>
            <person name="Kwan J.C."/>
        </authorList>
    </citation>
    <scope>NUCLEOTIDE SEQUENCE [LARGE SCALE GENOMIC DNA]</scope>
</reference>
<evidence type="ECO:0000313" key="3">
    <source>
        <dbReference type="Proteomes" id="UP000462435"/>
    </source>
</evidence>
<organism evidence="2 3">
    <name type="scientific">Herbaspirillum frisingense</name>
    <dbReference type="NCBI Taxonomy" id="92645"/>
    <lineage>
        <taxon>Bacteria</taxon>
        <taxon>Pseudomonadati</taxon>
        <taxon>Pseudomonadota</taxon>
        <taxon>Betaproteobacteria</taxon>
        <taxon>Burkholderiales</taxon>
        <taxon>Oxalobacteraceae</taxon>
        <taxon>Herbaspirillum</taxon>
    </lineage>
</organism>
<dbReference type="EMBL" id="WNDX01000193">
    <property type="protein sequence ID" value="KAF1036820.1"/>
    <property type="molecule type" value="Genomic_DNA"/>
</dbReference>
<feature type="compositionally biased region" description="Basic and acidic residues" evidence="1">
    <location>
        <begin position="35"/>
        <end position="47"/>
    </location>
</feature>
<evidence type="ECO:0000256" key="1">
    <source>
        <dbReference type="SAM" id="MobiDB-lite"/>
    </source>
</evidence>
<accession>A0A7V8FT50</accession>
<evidence type="ECO:0000313" key="2">
    <source>
        <dbReference type="EMBL" id="KAF1036820.1"/>
    </source>
</evidence>
<comment type="caution">
    <text evidence="2">The sequence shown here is derived from an EMBL/GenBank/DDBJ whole genome shotgun (WGS) entry which is preliminary data.</text>
</comment>
<gene>
    <name evidence="2" type="ORF">GAK35_04023</name>
</gene>
<proteinExistence type="predicted"/>
<dbReference type="AlphaFoldDB" id="A0A7V8FT50"/>
<name>A0A7V8FT50_9BURK</name>
<dbReference type="Proteomes" id="UP000462435">
    <property type="component" value="Unassembled WGS sequence"/>
</dbReference>
<protein>
    <submittedName>
        <fullName evidence="2">Uncharacterized protein</fullName>
    </submittedName>
</protein>
<feature type="region of interest" description="Disordered" evidence="1">
    <location>
        <begin position="27"/>
        <end position="47"/>
    </location>
</feature>
<sequence>MDGLDKITLVLLVVLVAVALLFPLSAGHLPRRGGRREAEPEDEKKRR</sequence>